<evidence type="ECO:0000256" key="1">
    <source>
        <dbReference type="ARBA" id="ARBA00004141"/>
    </source>
</evidence>
<keyword evidence="5" id="KW-0325">Glycoprotein</keyword>
<keyword evidence="4 6" id="KW-0472">Membrane</keyword>
<dbReference type="AlphaFoldDB" id="A0A8J6EH95"/>
<keyword evidence="8" id="KW-1185">Reference proteome</keyword>
<reference evidence="7" key="1">
    <citation type="thesis" date="2020" institute="ProQuest LLC" country="789 East Eisenhower Parkway, Ann Arbor, MI, USA">
        <title>Comparative Genomics and Chromosome Evolution.</title>
        <authorList>
            <person name="Mudd A.B."/>
        </authorList>
    </citation>
    <scope>NUCLEOTIDE SEQUENCE</scope>
    <source>
        <strain evidence="7">HN-11 Male</strain>
        <tissue evidence="7">Kidney and liver</tissue>
    </source>
</reference>
<feature type="transmembrane region" description="Helical" evidence="6">
    <location>
        <begin position="90"/>
        <end position="111"/>
    </location>
</feature>
<sequence>MRCKSWVRVARCQLLVSGLFIMVLAVACCILTVITGLGSHFTVFTEAAPADNTIGDLHYTMMLYGGFVSGLLILTLLLSIISVLRESQNLMAAAFVGFGFLFCALMAGLTWTQDCQIQVKDSILDVYDDLYEQVLRGHPGEAKEHLLQVHEIFQCCGKTGEQRRISTPHITCNNTADDKDCVSAISDVLHLHWYWVRTLLMSSLGLTVYGMMLSSFLYFSLPRGNIWGRRGEYSMNGGLISSPDATVDTPLIQLLPYHSA</sequence>
<dbReference type="EMBL" id="WNTK01000672">
    <property type="protein sequence ID" value="KAG9468945.1"/>
    <property type="molecule type" value="Genomic_DNA"/>
</dbReference>
<organism evidence="7 8">
    <name type="scientific">Eleutherodactylus coqui</name>
    <name type="common">Puerto Rican coqui</name>
    <dbReference type="NCBI Taxonomy" id="57060"/>
    <lineage>
        <taxon>Eukaryota</taxon>
        <taxon>Metazoa</taxon>
        <taxon>Chordata</taxon>
        <taxon>Craniata</taxon>
        <taxon>Vertebrata</taxon>
        <taxon>Euteleostomi</taxon>
        <taxon>Amphibia</taxon>
        <taxon>Batrachia</taxon>
        <taxon>Anura</taxon>
        <taxon>Neobatrachia</taxon>
        <taxon>Hyloidea</taxon>
        <taxon>Eleutherodactylidae</taxon>
        <taxon>Eleutherodactylinae</taxon>
        <taxon>Eleutherodactylus</taxon>
        <taxon>Eleutherodactylus</taxon>
    </lineage>
</organism>
<feature type="transmembrane region" description="Helical" evidence="6">
    <location>
        <begin position="57"/>
        <end position="78"/>
    </location>
</feature>
<evidence type="ECO:0000256" key="3">
    <source>
        <dbReference type="ARBA" id="ARBA00022989"/>
    </source>
</evidence>
<dbReference type="InterPro" id="IPR018499">
    <property type="entry name" value="Tetraspanin/Peripherin"/>
</dbReference>
<dbReference type="GO" id="GO:0016020">
    <property type="term" value="C:membrane"/>
    <property type="evidence" value="ECO:0007669"/>
    <property type="project" value="UniProtKB-SubCell"/>
</dbReference>
<name>A0A8J6EH95_ELECQ</name>
<evidence type="ECO:0008006" key="9">
    <source>
        <dbReference type="Google" id="ProtNLM"/>
    </source>
</evidence>
<keyword evidence="2 6" id="KW-0812">Transmembrane</keyword>
<feature type="transmembrane region" description="Helical" evidence="6">
    <location>
        <begin position="12"/>
        <end position="37"/>
    </location>
</feature>
<evidence type="ECO:0000256" key="6">
    <source>
        <dbReference type="SAM" id="Phobius"/>
    </source>
</evidence>
<accession>A0A8J6EH95</accession>
<gene>
    <name evidence="7" type="ORF">GDO78_021594</name>
</gene>
<dbReference type="SUPFAM" id="SSF48652">
    <property type="entry name" value="Tetraspanin"/>
    <property type="match status" value="1"/>
</dbReference>
<dbReference type="Proteomes" id="UP000770717">
    <property type="component" value="Unassembled WGS sequence"/>
</dbReference>
<evidence type="ECO:0000256" key="4">
    <source>
        <dbReference type="ARBA" id="ARBA00023136"/>
    </source>
</evidence>
<evidence type="ECO:0000313" key="7">
    <source>
        <dbReference type="EMBL" id="KAG9468945.1"/>
    </source>
</evidence>
<dbReference type="OrthoDB" id="9886271at2759"/>
<evidence type="ECO:0000256" key="5">
    <source>
        <dbReference type="ARBA" id="ARBA00023180"/>
    </source>
</evidence>
<dbReference type="PROSITE" id="PS51257">
    <property type="entry name" value="PROKAR_LIPOPROTEIN"/>
    <property type="match status" value="1"/>
</dbReference>
<feature type="transmembrane region" description="Helical" evidence="6">
    <location>
        <begin position="199"/>
        <end position="221"/>
    </location>
</feature>
<protein>
    <recommendedName>
        <fullName evidence="9">Tetraspanin</fullName>
    </recommendedName>
</protein>
<comment type="caution">
    <text evidence="7">The sequence shown here is derived from an EMBL/GenBank/DDBJ whole genome shotgun (WGS) entry which is preliminary data.</text>
</comment>
<keyword evidence="3 6" id="KW-1133">Transmembrane helix</keyword>
<comment type="subcellular location">
    <subcellularLocation>
        <location evidence="1">Membrane</location>
        <topology evidence="1">Multi-pass membrane protein</topology>
    </subcellularLocation>
</comment>
<dbReference type="InterPro" id="IPR008952">
    <property type="entry name" value="Tetraspanin_EC2_sf"/>
</dbReference>
<dbReference type="Gene3D" id="1.10.1450.10">
    <property type="entry name" value="Tetraspanin"/>
    <property type="match status" value="1"/>
</dbReference>
<dbReference type="Pfam" id="PF00335">
    <property type="entry name" value="Tetraspanin"/>
    <property type="match status" value="1"/>
</dbReference>
<proteinExistence type="predicted"/>
<evidence type="ECO:0000256" key="2">
    <source>
        <dbReference type="ARBA" id="ARBA00022692"/>
    </source>
</evidence>
<evidence type="ECO:0000313" key="8">
    <source>
        <dbReference type="Proteomes" id="UP000770717"/>
    </source>
</evidence>